<organism evidence="3 4">
    <name type="scientific">Micromonospora sagamiensis</name>
    <dbReference type="NCBI Taxonomy" id="47875"/>
    <lineage>
        <taxon>Bacteria</taxon>
        <taxon>Bacillati</taxon>
        <taxon>Actinomycetota</taxon>
        <taxon>Actinomycetes</taxon>
        <taxon>Micromonosporales</taxon>
        <taxon>Micromonosporaceae</taxon>
        <taxon>Micromonospora</taxon>
    </lineage>
</organism>
<feature type="compositionally biased region" description="Low complexity" evidence="1">
    <location>
        <begin position="229"/>
        <end position="243"/>
    </location>
</feature>
<evidence type="ECO:0000313" key="3">
    <source>
        <dbReference type="EMBL" id="TWJ31682.1"/>
    </source>
</evidence>
<comment type="caution">
    <text evidence="3">The sequence shown here is derived from an EMBL/GenBank/DDBJ whole genome shotgun (WGS) entry which is preliminary data.</text>
</comment>
<feature type="transmembrane region" description="Helical" evidence="2">
    <location>
        <begin position="146"/>
        <end position="174"/>
    </location>
</feature>
<proteinExistence type="predicted"/>
<dbReference type="AlphaFoldDB" id="A0A562WNF5"/>
<feature type="compositionally biased region" description="Gly residues" evidence="1">
    <location>
        <begin position="98"/>
        <end position="110"/>
    </location>
</feature>
<sequence length="375" mass="38180">MARCVGDAVVSAAAWPVVLLVLAAAAVIGWPTGSGRSRYRALFRSGRQVSPPVDGDIRVYLRHVAHLPGFRRSGPGRATGRRTAAGPPNRRDPSRPVGEGGSGTTGGHAGIGPTLPATATDAARRLVDAGGGITGRWAVSPRRNMVLTAGVGAVGGGLLAGPVAALVAAAYSALGMRALLRRRLTRSAERLRRHRLDQLGALAADLRAGLPVPTTLADESAPSEAGRSVPVRVGDDPAVPDGVDPADRLERSVDDAAGPAPLDRIDRLTRAAIRLADRTGAPLAELVERIEADMRAMDRGLAAAAAQAAGARATAWLLAALPLGGIALGYGIGVDPVRVLLHTPVGAGCAVVATLLQVVGLLWAERLGATPGGAT</sequence>
<feature type="transmembrane region" description="Helical" evidence="2">
    <location>
        <begin position="345"/>
        <end position="364"/>
    </location>
</feature>
<reference evidence="3 4" key="1">
    <citation type="submission" date="2019-07" db="EMBL/GenBank/DDBJ databases">
        <title>R&amp;d 2014.</title>
        <authorList>
            <person name="Klenk H.-P."/>
        </authorList>
    </citation>
    <scope>NUCLEOTIDE SEQUENCE [LARGE SCALE GENOMIC DNA]</scope>
    <source>
        <strain evidence="3 4">DSM 43912</strain>
    </source>
</reference>
<dbReference type="PANTHER" id="PTHR35007:SF4">
    <property type="entry name" value="CONSERVED TRANSMEMBRANE PROTEIN-RELATED"/>
    <property type="match status" value="1"/>
</dbReference>
<feature type="region of interest" description="Disordered" evidence="1">
    <location>
        <begin position="213"/>
        <end position="254"/>
    </location>
</feature>
<feature type="transmembrane region" description="Helical" evidence="2">
    <location>
        <begin position="12"/>
        <end position="30"/>
    </location>
</feature>
<keyword evidence="2" id="KW-0812">Transmembrane</keyword>
<protein>
    <submittedName>
        <fullName evidence="3">Tight adherence protein B</fullName>
    </submittedName>
</protein>
<evidence type="ECO:0000313" key="4">
    <source>
        <dbReference type="Proteomes" id="UP000319728"/>
    </source>
</evidence>
<feature type="compositionally biased region" description="Basic and acidic residues" evidence="1">
    <location>
        <begin position="245"/>
        <end position="254"/>
    </location>
</feature>
<evidence type="ECO:0000256" key="1">
    <source>
        <dbReference type="SAM" id="MobiDB-lite"/>
    </source>
</evidence>
<feature type="transmembrane region" description="Helical" evidence="2">
    <location>
        <begin position="315"/>
        <end position="333"/>
    </location>
</feature>
<keyword evidence="2" id="KW-1133">Transmembrane helix</keyword>
<dbReference type="PANTHER" id="PTHR35007">
    <property type="entry name" value="INTEGRAL MEMBRANE PROTEIN-RELATED"/>
    <property type="match status" value="1"/>
</dbReference>
<keyword evidence="4" id="KW-1185">Reference proteome</keyword>
<accession>A0A562WNF5</accession>
<feature type="region of interest" description="Disordered" evidence="1">
    <location>
        <begin position="70"/>
        <end position="116"/>
    </location>
</feature>
<dbReference type="Proteomes" id="UP000319728">
    <property type="component" value="Unassembled WGS sequence"/>
</dbReference>
<gene>
    <name evidence="3" type="ORF">JD81_05242</name>
</gene>
<keyword evidence="2" id="KW-0472">Membrane</keyword>
<name>A0A562WNF5_9ACTN</name>
<evidence type="ECO:0000256" key="2">
    <source>
        <dbReference type="SAM" id="Phobius"/>
    </source>
</evidence>
<dbReference type="EMBL" id="VLLP01000001">
    <property type="protein sequence ID" value="TWJ31682.1"/>
    <property type="molecule type" value="Genomic_DNA"/>
</dbReference>